<evidence type="ECO:0000256" key="5">
    <source>
        <dbReference type="ARBA" id="ARBA00022729"/>
    </source>
</evidence>
<evidence type="ECO:0000256" key="6">
    <source>
        <dbReference type="ARBA" id="ARBA00022801"/>
    </source>
</evidence>
<sequence length="1000" mass="111405">MSRLRCCIILAGLIATAFSVQASPSTCASFALRELTDVALSGTIHYAAHAIVNISNAYSSINRKFGLAGGVTVAELGYIAVQQGFAGVSTDTGHSSGTDNGTWAGPHNDNAIIDFGWRALHRTVSAGKEVVRQYYGRPHKKAYYIGCSTGGRQGLKEVQDFPDDFDGVVVGSPANWMAHLQGWSIHMNLDCDALDGLSDGIINDPRICSFRPETLTCRPGQNASTCLTLPQIAALHRIYAPYYEADQTYIFDGYYPGGETKYYDGLVGEDQFTIGLDWFRYFVVNDTEWSIEDYNASVLQLAIDIDPGQATAINPNITGFAGPQHNGKLLQYVGWADQLISPGNPKYYYEMVHAWTQVNTKLNIDDFYRLFYVPGMNHCQGGYGANAFGGPEQASNGMPPLSFDPQHNILAAVVRWVEEGVAPASLTAAYYNGNNASNGVGFTRPLCKYPQRIQYHGGDPNVTETVLCWVTLVWRSGTWSAARLLPTVLGLMHRALQIRELLDIVIKYIRCGGDTRTVAALAVTCRAFHDAALDRLWWTLKGLEHLVMCLPSDAWEVSHDYLTITRELSASDWERFDYYASRVRVLAFTDKGDAFETDDTSSWYSQPRAKCWLDSFGPLFYDRSSPLLPNLRRLEWVDYELHWSPEFYEKLLVPTVASLILTAETYTLIKPADMSIWKSPQFLSLPLQELTLHLRERDNSLPLIRQALPHFRHLREFYLIGIPITVDALVELGHLPLLKFATLRLSAEDNFIPSLTATDALREASFSDYDAASPGELFQMLHDHCSHSSLRSISVERRFNAINPFGVVSIHALRPLFAFHQLTLFYISTREVFSLDRPSAQTSEPPYDLDDAAIWEMAMAWPALQSLNLGQEDWHHVSGISLRGLGHLAEKCPCLDTLYIAVDASRADDLPPELDGRCNKTIDTLYLLDSQPGDPPVVAAFLARIFPNLKRIDVMLFSKTPERQAWKETQRLLAVPSSLLNDGIREGVDVKAPLAGATLV</sequence>
<dbReference type="AlphaFoldDB" id="A0A1C7M6N7"/>
<keyword evidence="3" id="KW-0119">Carbohydrate metabolism</keyword>
<keyword evidence="3" id="KW-0624">Polysaccharide degradation</keyword>
<dbReference type="PANTHER" id="PTHR33938:SF15">
    <property type="entry name" value="FERULOYL ESTERASE B-RELATED"/>
    <property type="match status" value="1"/>
</dbReference>
<dbReference type="InterPro" id="IPR011118">
    <property type="entry name" value="Tannase/feruloyl_esterase"/>
</dbReference>
<reference evidence="11 12" key="1">
    <citation type="submission" date="2016-03" db="EMBL/GenBank/DDBJ databases">
        <title>Whole genome sequencing of Grifola frondosa 9006-11.</title>
        <authorList>
            <person name="Min B."/>
            <person name="Park H."/>
            <person name="Kim J.-G."/>
            <person name="Cho H."/>
            <person name="Oh Y.-L."/>
            <person name="Kong W.-S."/>
            <person name="Choi I.-G."/>
        </authorList>
    </citation>
    <scope>NUCLEOTIDE SEQUENCE [LARGE SCALE GENOMIC DNA]</scope>
    <source>
        <strain evidence="11 12">9006-11</strain>
    </source>
</reference>
<feature type="signal peptide" evidence="10">
    <location>
        <begin position="1"/>
        <end position="22"/>
    </location>
</feature>
<dbReference type="EC" id="3.1.1.-" evidence="10"/>
<protein>
    <recommendedName>
        <fullName evidence="10">Carboxylic ester hydrolase</fullName>
        <ecNumber evidence="10">3.1.1.-</ecNumber>
    </recommendedName>
</protein>
<dbReference type="InterPro" id="IPR029058">
    <property type="entry name" value="AB_hydrolase_fold"/>
</dbReference>
<keyword evidence="12" id="KW-1185">Reference proteome</keyword>
<feature type="chain" id="PRO_5008810955" description="Carboxylic ester hydrolase" evidence="10">
    <location>
        <begin position="23"/>
        <end position="1000"/>
    </location>
</feature>
<keyword evidence="6 10" id="KW-0378">Hydrolase</keyword>
<keyword evidence="4" id="KW-0479">Metal-binding</keyword>
<gene>
    <name evidence="11" type="primary">faeB-1</name>
    <name evidence="11" type="ORF">A0H81_08006</name>
</gene>
<dbReference type="GO" id="GO:0045493">
    <property type="term" value="P:xylan catabolic process"/>
    <property type="evidence" value="ECO:0007669"/>
    <property type="project" value="UniProtKB-KW"/>
</dbReference>
<evidence type="ECO:0000256" key="1">
    <source>
        <dbReference type="ARBA" id="ARBA00006249"/>
    </source>
</evidence>
<evidence type="ECO:0000256" key="8">
    <source>
        <dbReference type="ARBA" id="ARBA00023157"/>
    </source>
</evidence>
<keyword evidence="3" id="KW-0858">Xylan degradation</keyword>
<evidence type="ECO:0000313" key="11">
    <source>
        <dbReference type="EMBL" id="OBZ72428.1"/>
    </source>
</evidence>
<dbReference type="SUPFAM" id="SSF53474">
    <property type="entry name" value="alpha/beta-Hydrolases"/>
    <property type="match status" value="1"/>
</dbReference>
<comment type="caution">
    <text evidence="11">The sequence shown here is derived from an EMBL/GenBank/DDBJ whole genome shotgun (WGS) entry which is preliminary data.</text>
</comment>
<dbReference type="PANTHER" id="PTHR33938">
    <property type="entry name" value="FERULOYL ESTERASE B-RELATED"/>
    <property type="match status" value="1"/>
</dbReference>
<evidence type="ECO:0000256" key="2">
    <source>
        <dbReference type="ARBA" id="ARBA00022487"/>
    </source>
</evidence>
<evidence type="ECO:0000256" key="3">
    <source>
        <dbReference type="ARBA" id="ARBA00022651"/>
    </source>
</evidence>
<comment type="similarity">
    <text evidence="1 10">Belongs to the tannase family.</text>
</comment>
<keyword evidence="7" id="KW-0106">Calcium</keyword>
<name>A0A1C7M6N7_GRIFR</name>
<evidence type="ECO:0000256" key="10">
    <source>
        <dbReference type="RuleBase" id="RU361238"/>
    </source>
</evidence>
<accession>A0A1C7M6N7</accession>
<dbReference type="Pfam" id="PF07519">
    <property type="entry name" value="Tannase"/>
    <property type="match status" value="3"/>
</dbReference>
<comment type="catalytic activity">
    <reaction evidence="9">
        <text>feruloyl-polysaccharide + H2O = ferulate + polysaccharide.</text>
        <dbReference type="EC" id="3.1.1.73"/>
    </reaction>
</comment>
<keyword evidence="8" id="KW-1015">Disulfide bond</keyword>
<dbReference type="Proteomes" id="UP000092993">
    <property type="component" value="Unassembled WGS sequence"/>
</dbReference>
<dbReference type="GO" id="GO:0030600">
    <property type="term" value="F:feruloyl esterase activity"/>
    <property type="evidence" value="ECO:0007669"/>
    <property type="project" value="UniProtKB-EC"/>
</dbReference>
<dbReference type="STRING" id="5627.A0A1C7M6N7"/>
<evidence type="ECO:0000256" key="4">
    <source>
        <dbReference type="ARBA" id="ARBA00022723"/>
    </source>
</evidence>
<dbReference type="OrthoDB" id="3039123at2759"/>
<proteinExistence type="inferred from homology"/>
<dbReference type="Gene3D" id="3.80.10.10">
    <property type="entry name" value="Ribonuclease Inhibitor"/>
    <property type="match status" value="1"/>
</dbReference>
<dbReference type="GO" id="GO:0046872">
    <property type="term" value="F:metal ion binding"/>
    <property type="evidence" value="ECO:0007669"/>
    <property type="project" value="UniProtKB-KW"/>
</dbReference>
<dbReference type="InterPro" id="IPR032675">
    <property type="entry name" value="LRR_dom_sf"/>
</dbReference>
<evidence type="ECO:0000256" key="7">
    <source>
        <dbReference type="ARBA" id="ARBA00022837"/>
    </source>
</evidence>
<keyword evidence="2" id="KW-0719">Serine esterase</keyword>
<organism evidence="11 12">
    <name type="scientific">Grifola frondosa</name>
    <name type="common">Maitake</name>
    <name type="synonym">Polyporus frondosus</name>
    <dbReference type="NCBI Taxonomy" id="5627"/>
    <lineage>
        <taxon>Eukaryota</taxon>
        <taxon>Fungi</taxon>
        <taxon>Dikarya</taxon>
        <taxon>Basidiomycota</taxon>
        <taxon>Agaricomycotina</taxon>
        <taxon>Agaricomycetes</taxon>
        <taxon>Polyporales</taxon>
        <taxon>Grifolaceae</taxon>
        <taxon>Grifola</taxon>
    </lineage>
</organism>
<dbReference type="EMBL" id="LUGG01000009">
    <property type="protein sequence ID" value="OBZ72428.1"/>
    <property type="molecule type" value="Genomic_DNA"/>
</dbReference>
<dbReference type="SUPFAM" id="SSF52047">
    <property type="entry name" value="RNI-like"/>
    <property type="match status" value="1"/>
</dbReference>
<evidence type="ECO:0000313" key="12">
    <source>
        <dbReference type="Proteomes" id="UP000092993"/>
    </source>
</evidence>
<evidence type="ECO:0000256" key="9">
    <source>
        <dbReference type="ARBA" id="ARBA00034075"/>
    </source>
</evidence>
<keyword evidence="5 10" id="KW-0732">Signal</keyword>